<dbReference type="OrthoDB" id="6513042at2759"/>
<dbReference type="InterPro" id="IPR047187">
    <property type="entry name" value="SF1_C_Upf1"/>
</dbReference>
<dbReference type="EMBL" id="KN823137">
    <property type="protein sequence ID" value="KIO21462.1"/>
    <property type="molecule type" value="Genomic_DNA"/>
</dbReference>
<keyword evidence="4" id="KW-0963">Cytoplasm</keyword>
<evidence type="ECO:0000256" key="4">
    <source>
        <dbReference type="ARBA" id="ARBA00022490"/>
    </source>
</evidence>
<gene>
    <name evidence="13" type="ORF">M407DRAFT_218187</name>
</gene>
<feature type="region of interest" description="Disordered" evidence="11">
    <location>
        <begin position="1013"/>
        <end position="1089"/>
    </location>
</feature>
<dbReference type="InterPro" id="IPR026122">
    <property type="entry name" value="MOV-10/SDE3_DEXXQ/H-box"/>
</dbReference>
<dbReference type="Pfam" id="PF13086">
    <property type="entry name" value="AAA_11"/>
    <property type="match status" value="2"/>
</dbReference>
<comment type="catalytic activity">
    <reaction evidence="10">
        <text>ATP + H2O = ADP + phosphate + H(+)</text>
        <dbReference type="Rhea" id="RHEA:13065"/>
        <dbReference type="ChEBI" id="CHEBI:15377"/>
        <dbReference type="ChEBI" id="CHEBI:15378"/>
        <dbReference type="ChEBI" id="CHEBI:30616"/>
        <dbReference type="ChEBI" id="CHEBI:43474"/>
        <dbReference type="ChEBI" id="CHEBI:456216"/>
        <dbReference type="EC" id="3.6.4.13"/>
    </reaction>
</comment>
<dbReference type="SMART" id="SM00451">
    <property type="entry name" value="ZnF_U1"/>
    <property type="match status" value="3"/>
</dbReference>
<keyword evidence="7" id="KW-0347">Helicase</keyword>
<reference evidence="13 14" key="1">
    <citation type="submission" date="2014-04" db="EMBL/GenBank/DDBJ databases">
        <authorList>
            <consortium name="DOE Joint Genome Institute"/>
            <person name="Kuo A."/>
            <person name="Girlanda M."/>
            <person name="Perotto S."/>
            <person name="Kohler A."/>
            <person name="Nagy L.G."/>
            <person name="Floudas D."/>
            <person name="Copeland A."/>
            <person name="Barry K.W."/>
            <person name="Cichocki N."/>
            <person name="Veneault-Fourrey C."/>
            <person name="LaButti K."/>
            <person name="Lindquist E.A."/>
            <person name="Lipzen A."/>
            <person name="Lundell T."/>
            <person name="Morin E."/>
            <person name="Murat C."/>
            <person name="Sun H."/>
            <person name="Tunlid A."/>
            <person name="Henrissat B."/>
            <person name="Grigoriev I.V."/>
            <person name="Hibbett D.S."/>
            <person name="Martin F."/>
            <person name="Nordberg H.P."/>
            <person name="Cantor M.N."/>
            <person name="Hua S.X."/>
        </authorList>
    </citation>
    <scope>NUCLEOTIDE SEQUENCE [LARGE SCALE GENOMIC DNA]</scope>
    <source>
        <strain evidence="13 14">MUT 4182</strain>
    </source>
</reference>
<sequence>MLAAYGIQARELNTPCAVFAGILTTSQWNGFPDRLHTQKGKNVALLGTMGETVIVYILPEGGTRGGAPATSHHLCTFTFFMGLCPELAGTGTCSLLDCKQSHDTSLFCADCNVLCMSRSQLNSHLKGRKHQKVVQSRANESGHICRICNMVIGTNPTVWAMHIEGKRHRTNAGGLGTTVVAGDTPTSDTWCDVCAMCLPTRQVAEAHRESLKHKRRAQLAEVGGRIKESQQSKHGVLVSHDSGIVDMPFVDVETISEAFSRTSEIKITADSPLSRLVSVRFLSSGAAVSRQSWFYIGATPPVRLYKDDPLDLPIIFEPAGQQGYFTDTIELNFENTGSGQQWKVSRTIRVTVGVAADHALLQPVAPYVRRPRRTGLQVQDPLPGPVPPSKTTIPYIKPFPRYPLKDTYATRGSFGQRVATIQSMLPRTVDGRTYKEFWSALLFVEEHQMRVDIEEYDLVGVPLTRHERYFYLEVPGLAENRPSVLVGDSVHLSLQRNRNQWFEGRVHVVREKEVGLRFHARFAYNTGDLCEARFTIPRITIRRMHDALNNAFSPDRILFPNASHLRGLRRPSSRDMQRIVTFNPLIASNPPQLQAVTAVVNRPPGSIPFIIWGPPGTGKTITVVESIRQVLENNPQARILACAPSNSAADLIAQRLISLGRDQLFRLNAPSRDRRLLPDELRDFVYMDRDNCFSVRDASHLNQFRVVVSTCMSASILSGVGVESGHFTHIFVDEAGQAMEPEIMVPIKTIADEQTTIILSGDPKQLGPIIRSAVASRLGLATSFLNRLVERPVYSDRGNSGITMVKLTKNWRNHASILQFPNDNFYNGELEACGPLTVINSLLESPVLARKNFPVVFHGIAGLDAREEGSPSFFNVDEISLIYKYVDELRNDRVRRITNQDIGVISPYNAQGKKLRKRLQPQYEGIQVGSVEQFQGQERTVILITTVRSQRSNVHHDLKHLLGFLVSPRRMNVALTRAKALLVVVGNPLILGLDPLWRKFLNYVYRNGGWKGLQPDWDPNQDPPDGPGGSGGERTLKKTGRPEMESLAEELMHGLRRAMEGDTDSEDDYDEGRREANEDRGPWVRGDNE</sequence>
<dbReference type="HOGENOM" id="CLU_001666_6_3_1"/>
<keyword evidence="14" id="KW-1185">Reference proteome</keyword>
<dbReference type="EC" id="3.6.4.13" evidence="3"/>
<dbReference type="Gene3D" id="3.30.160.60">
    <property type="entry name" value="Classic Zinc Finger"/>
    <property type="match status" value="1"/>
</dbReference>
<keyword evidence="5" id="KW-0547">Nucleotide-binding</keyword>
<feature type="domain" description="U1-type" evidence="12">
    <location>
        <begin position="186"/>
        <end position="220"/>
    </location>
</feature>
<dbReference type="InterPro" id="IPR003604">
    <property type="entry name" value="Matrin/U1-like-C_Znf_C2H2"/>
</dbReference>
<dbReference type="CDD" id="cd18808">
    <property type="entry name" value="SF1_C_Upf1"/>
    <property type="match status" value="1"/>
</dbReference>
<evidence type="ECO:0000256" key="5">
    <source>
        <dbReference type="ARBA" id="ARBA00022741"/>
    </source>
</evidence>
<comment type="subcellular location">
    <subcellularLocation>
        <location evidence="1">Cytoplasm</location>
    </subcellularLocation>
</comment>
<dbReference type="Pfam" id="PF21634">
    <property type="entry name" value="MOV-10_beta-barrel"/>
    <property type="match status" value="1"/>
</dbReference>
<evidence type="ECO:0000256" key="10">
    <source>
        <dbReference type="ARBA" id="ARBA00047984"/>
    </source>
</evidence>
<dbReference type="InterPro" id="IPR027417">
    <property type="entry name" value="P-loop_NTPase"/>
</dbReference>
<dbReference type="AlphaFoldDB" id="A0A0C3LJ81"/>
<dbReference type="GO" id="GO:0005524">
    <property type="term" value="F:ATP binding"/>
    <property type="evidence" value="ECO:0007669"/>
    <property type="project" value="UniProtKB-KW"/>
</dbReference>
<evidence type="ECO:0000313" key="14">
    <source>
        <dbReference type="Proteomes" id="UP000054248"/>
    </source>
</evidence>
<feature type="compositionally biased region" description="Basic and acidic residues" evidence="11">
    <location>
        <begin position="1071"/>
        <end position="1089"/>
    </location>
</feature>
<evidence type="ECO:0000256" key="9">
    <source>
        <dbReference type="ARBA" id="ARBA00023158"/>
    </source>
</evidence>
<dbReference type="STRING" id="1051891.A0A0C3LJ81"/>
<keyword evidence="9" id="KW-0943">RNA-mediated gene silencing</keyword>
<dbReference type="GO" id="GO:0005737">
    <property type="term" value="C:cytoplasm"/>
    <property type="evidence" value="ECO:0007669"/>
    <property type="project" value="UniProtKB-SubCell"/>
</dbReference>
<feature type="compositionally biased region" description="Basic and acidic residues" evidence="11">
    <location>
        <begin position="1034"/>
        <end position="1060"/>
    </location>
</feature>
<dbReference type="Proteomes" id="UP000054248">
    <property type="component" value="Unassembled WGS sequence"/>
</dbReference>
<dbReference type="InterPro" id="IPR036236">
    <property type="entry name" value="Znf_C2H2_sf"/>
</dbReference>
<dbReference type="GO" id="GO:0031047">
    <property type="term" value="P:regulatory ncRNA-mediated gene silencing"/>
    <property type="evidence" value="ECO:0007669"/>
    <property type="project" value="UniProtKB-KW"/>
</dbReference>
<dbReference type="CDD" id="cd18038">
    <property type="entry name" value="DEXXQc_Helz-like"/>
    <property type="match status" value="1"/>
</dbReference>
<dbReference type="GO" id="GO:0016787">
    <property type="term" value="F:hydrolase activity"/>
    <property type="evidence" value="ECO:0007669"/>
    <property type="project" value="UniProtKB-KW"/>
</dbReference>
<dbReference type="SUPFAM" id="SSF57667">
    <property type="entry name" value="beta-beta-alpha zinc fingers"/>
    <property type="match status" value="1"/>
</dbReference>
<dbReference type="InterPro" id="IPR041679">
    <property type="entry name" value="DNA2/NAM7-like_C"/>
</dbReference>
<evidence type="ECO:0000256" key="7">
    <source>
        <dbReference type="ARBA" id="ARBA00022806"/>
    </source>
</evidence>
<evidence type="ECO:0000256" key="3">
    <source>
        <dbReference type="ARBA" id="ARBA00012552"/>
    </source>
</evidence>
<evidence type="ECO:0000256" key="1">
    <source>
        <dbReference type="ARBA" id="ARBA00004496"/>
    </source>
</evidence>
<evidence type="ECO:0000313" key="13">
    <source>
        <dbReference type="EMBL" id="KIO21462.1"/>
    </source>
</evidence>
<protein>
    <recommendedName>
        <fullName evidence="3">RNA helicase</fullName>
        <ecNumber evidence="3">3.6.4.13</ecNumber>
    </recommendedName>
</protein>
<dbReference type="InterPro" id="IPR049080">
    <property type="entry name" value="MOV-10-like_beta-barrel"/>
</dbReference>
<comment type="similarity">
    <text evidence="2">Belongs to the DNA2/NAM7 helicase family. SDE3 subfamily.</text>
</comment>
<dbReference type="SUPFAM" id="SSF52540">
    <property type="entry name" value="P-loop containing nucleoside triphosphate hydrolases"/>
    <property type="match status" value="1"/>
</dbReference>
<feature type="compositionally biased region" description="Acidic residues" evidence="11">
    <location>
        <begin position="1061"/>
        <end position="1070"/>
    </location>
</feature>
<name>A0A0C3LJ81_9AGAM</name>
<dbReference type="GO" id="GO:0003723">
    <property type="term" value="F:RNA binding"/>
    <property type="evidence" value="ECO:0007669"/>
    <property type="project" value="InterPro"/>
</dbReference>
<feature type="domain" description="U1-type" evidence="12">
    <location>
        <begin position="140"/>
        <end position="175"/>
    </location>
</feature>
<dbReference type="GO" id="GO:0032574">
    <property type="term" value="F:5'-3' RNA helicase activity"/>
    <property type="evidence" value="ECO:0007669"/>
    <property type="project" value="InterPro"/>
</dbReference>
<dbReference type="PANTHER" id="PTHR45418:SF1">
    <property type="entry name" value="CANCER_TESTIS ANTIGEN 55"/>
    <property type="match status" value="1"/>
</dbReference>
<keyword evidence="6" id="KW-0378">Hydrolase</keyword>
<dbReference type="Gene3D" id="3.40.50.300">
    <property type="entry name" value="P-loop containing nucleotide triphosphate hydrolases"/>
    <property type="match status" value="2"/>
</dbReference>
<accession>A0A0C3LJ81</accession>
<feature type="domain" description="U1-type" evidence="12">
    <location>
        <begin position="103"/>
        <end position="137"/>
    </location>
</feature>
<dbReference type="Pfam" id="PF12874">
    <property type="entry name" value="zf-met"/>
    <property type="match status" value="1"/>
</dbReference>
<evidence type="ECO:0000259" key="12">
    <source>
        <dbReference type="SMART" id="SM00451"/>
    </source>
</evidence>
<dbReference type="PANTHER" id="PTHR45418">
    <property type="entry name" value="CANCER/TESTIS ANTIGEN 55"/>
    <property type="match status" value="1"/>
</dbReference>
<evidence type="ECO:0000256" key="2">
    <source>
        <dbReference type="ARBA" id="ARBA00005601"/>
    </source>
</evidence>
<reference evidence="14" key="2">
    <citation type="submission" date="2015-01" db="EMBL/GenBank/DDBJ databases">
        <title>Evolutionary Origins and Diversification of the Mycorrhizal Mutualists.</title>
        <authorList>
            <consortium name="DOE Joint Genome Institute"/>
            <consortium name="Mycorrhizal Genomics Consortium"/>
            <person name="Kohler A."/>
            <person name="Kuo A."/>
            <person name="Nagy L.G."/>
            <person name="Floudas D."/>
            <person name="Copeland A."/>
            <person name="Barry K.W."/>
            <person name="Cichocki N."/>
            <person name="Veneault-Fourrey C."/>
            <person name="LaButti K."/>
            <person name="Lindquist E.A."/>
            <person name="Lipzen A."/>
            <person name="Lundell T."/>
            <person name="Morin E."/>
            <person name="Murat C."/>
            <person name="Riley R."/>
            <person name="Ohm R."/>
            <person name="Sun H."/>
            <person name="Tunlid A."/>
            <person name="Henrissat B."/>
            <person name="Grigoriev I.V."/>
            <person name="Hibbett D.S."/>
            <person name="Martin F."/>
        </authorList>
    </citation>
    <scope>NUCLEOTIDE SEQUENCE [LARGE SCALE GENOMIC DNA]</scope>
    <source>
        <strain evidence="14">MUT 4182</strain>
    </source>
</reference>
<evidence type="ECO:0000256" key="11">
    <source>
        <dbReference type="SAM" id="MobiDB-lite"/>
    </source>
</evidence>
<proteinExistence type="inferred from homology"/>
<organism evidence="13 14">
    <name type="scientific">Tulasnella calospora MUT 4182</name>
    <dbReference type="NCBI Taxonomy" id="1051891"/>
    <lineage>
        <taxon>Eukaryota</taxon>
        <taxon>Fungi</taxon>
        <taxon>Dikarya</taxon>
        <taxon>Basidiomycota</taxon>
        <taxon>Agaricomycotina</taxon>
        <taxon>Agaricomycetes</taxon>
        <taxon>Cantharellales</taxon>
        <taxon>Tulasnellaceae</taxon>
        <taxon>Tulasnella</taxon>
    </lineage>
</organism>
<evidence type="ECO:0000256" key="6">
    <source>
        <dbReference type="ARBA" id="ARBA00022801"/>
    </source>
</evidence>
<dbReference type="InterPro" id="IPR013087">
    <property type="entry name" value="Znf_C2H2_type"/>
</dbReference>
<evidence type="ECO:0000256" key="8">
    <source>
        <dbReference type="ARBA" id="ARBA00022840"/>
    </source>
</evidence>
<dbReference type="InterPro" id="IPR041677">
    <property type="entry name" value="DNA2/NAM7_AAA_11"/>
</dbReference>
<dbReference type="Pfam" id="PF13087">
    <property type="entry name" value="AAA_12"/>
    <property type="match status" value="1"/>
</dbReference>
<dbReference type="GO" id="GO:0008270">
    <property type="term" value="F:zinc ion binding"/>
    <property type="evidence" value="ECO:0007669"/>
    <property type="project" value="InterPro"/>
</dbReference>
<keyword evidence="8" id="KW-0067">ATP-binding</keyword>